<evidence type="ECO:0000313" key="1">
    <source>
        <dbReference type="EMBL" id="MCK8493122.1"/>
    </source>
</evidence>
<sequence length="118" mass="13811">MFQTTLRYPFITSDNPGFCMDENDRVYNLNFNEWMGFAFPLTPEYFLLIVNQTGSQKNNDNKLIHYRRAEQELVSILNRASFSVSYKRGLSNDKNTLLQVWQETEAIRTASNNDSNKN</sequence>
<organism evidence="1 2">
    <name type="scientific">Spirosoma liriopis</name>
    <dbReference type="NCBI Taxonomy" id="2937440"/>
    <lineage>
        <taxon>Bacteria</taxon>
        <taxon>Pseudomonadati</taxon>
        <taxon>Bacteroidota</taxon>
        <taxon>Cytophagia</taxon>
        <taxon>Cytophagales</taxon>
        <taxon>Cytophagaceae</taxon>
        <taxon>Spirosoma</taxon>
    </lineage>
</organism>
<reference evidence="1 2" key="1">
    <citation type="submission" date="2022-04" db="EMBL/GenBank/DDBJ databases">
        <title>Spirosoma sp. strain RP8 genome sequencing and assembly.</title>
        <authorList>
            <person name="Jung Y."/>
        </authorList>
    </citation>
    <scope>NUCLEOTIDE SEQUENCE [LARGE SCALE GENOMIC DNA]</scope>
    <source>
        <strain evidence="1 2">RP8</strain>
    </source>
</reference>
<proteinExistence type="predicted"/>
<name>A0ABT0HLV9_9BACT</name>
<dbReference type="Proteomes" id="UP001202180">
    <property type="component" value="Unassembled WGS sequence"/>
</dbReference>
<keyword evidence="2" id="KW-1185">Reference proteome</keyword>
<evidence type="ECO:0000313" key="2">
    <source>
        <dbReference type="Proteomes" id="UP001202180"/>
    </source>
</evidence>
<dbReference type="InterPro" id="IPR025332">
    <property type="entry name" value="DUF4238"/>
</dbReference>
<protein>
    <submittedName>
        <fullName evidence="1">DUF4238 domain-containing protein</fullName>
    </submittedName>
</protein>
<comment type="caution">
    <text evidence="1">The sequence shown here is derived from an EMBL/GenBank/DDBJ whole genome shotgun (WGS) entry which is preliminary data.</text>
</comment>
<dbReference type="EMBL" id="JALPRF010000002">
    <property type="protein sequence ID" value="MCK8493122.1"/>
    <property type="molecule type" value="Genomic_DNA"/>
</dbReference>
<dbReference type="Pfam" id="PF14022">
    <property type="entry name" value="DUF4238"/>
    <property type="match status" value="1"/>
</dbReference>
<gene>
    <name evidence="1" type="ORF">M0L20_14730</name>
</gene>
<accession>A0ABT0HLV9</accession>